<reference evidence="1 2" key="1">
    <citation type="submission" date="2020-08" db="EMBL/GenBank/DDBJ databases">
        <title>Sequencing the genomes of 1000 actinobacteria strains.</title>
        <authorList>
            <person name="Klenk H.-P."/>
        </authorList>
    </citation>
    <scope>NUCLEOTIDE SEQUENCE [LARGE SCALE GENOMIC DNA]</scope>
    <source>
        <strain evidence="1 2">DSM 45486</strain>
    </source>
</reference>
<protein>
    <submittedName>
        <fullName evidence="1">Uncharacterized protein</fullName>
    </submittedName>
</protein>
<dbReference type="EMBL" id="JACHMO010000001">
    <property type="protein sequence ID" value="MBB5801698.1"/>
    <property type="molecule type" value="Genomic_DNA"/>
</dbReference>
<gene>
    <name evidence="1" type="ORF">F4560_001466</name>
</gene>
<dbReference type="AlphaFoldDB" id="A0A7W9HGT6"/>
<accession>A0A7W9HGT6</accession>
<proteinExistence type="predicted"/>
<organism evidence="1 2">
    <name type="scientific">Saccharothrix ecbatanensis</name>
    <dbReference type="NCBI Taxonomy" id="1105145"/>
    <lineage>
        <taxon>Bacteria</taxon>
        <taxon>Bacillati</taxon>
        <taxon>Actinomycetota</taxon>
        <taxon>Actinomycetes</taxon>
        <taxon>Pseudonocardiales</taxon>
        <taxon>Pseudonocardiaceae</taxon>
        <taxon>Saccharothrix</taxon>
    </lineage>
</organism>
<name>A0A7W9HGT6_9PSEU</name>
<keyword evidence="2" id="KW-1185">Reference proteome</keyword>
<evidence type="ECO:0000313" key="2">
    <source>
        <dbReference type="Proteomes" id="UP000552097"/>
    </source>
</evidence>
<comment type="caution">
    <text evidence="1">The sequence shown here is derived from an EMBL/GenBank/DDBJ whole genome shotgun (WGS) entry which is preliminary data.</text>
</comment>
<dbReference type="Proteomes" id="UP000552097">
    <property type="component" value="Unassembled WGS sequence"/>
</dbReference>
<dbReference type="RefSeq" id="WP_184917871.1">
    <property type="nucleotide sequence ID" value="NZ_JACHMO010000001.1"/>
</dbReference>
<sequence length="531" mass="55859">MTVTGDARLGTVDGAHSGSLVASAGAEVLRTPLGLSREVESYDVTFTHLDRAGNPEPDFFTLVLGLSNQRSRFLSGTGGSVTTRLPKGDYHALSDMGAAGIANTVLIRPDLEVTGNTTITFDARTAKPVRITPPDASATTGVASVLVERTYEGVPDYLRGVYPSGFPADMAIGQAGPELPADQAAVIVGAEFNGAPIGDTPVSYRLSWAERGRAPTGLVRAPAKGELAEVRTRFGPGLPDKTYVHGGNARLPGNLLGGVAGMRPVTPLGSAIDYVTTDVQWEWTFLQQNASGAEALLLSTPDVYRAGRRYGKSFNEPVFGITAPASADPYLSRRGDDIRAGLWLFGDKAGNLGDSMVDKARTTLFRDGQPVGELPTAGYGGFTVPPGPAEYRLETEAVRSADLSPFATTVSGAWTFRSDTVAGGEVRPLPLSVVRFTPKLDDSGAAPAGRVLPVPLVVEQQRGADNGRIDRIDVEVSFDDGATWSKAPVVGRTALVRNTGQPGAWASLRVGATDSKGNTVRQTVIHAYRIA</sequence>
<evidence type="ECO:0000313" key="1">
    <source>
        <dbReference type="EMBL" id="MBB5801698.1"/>
    </source>
</evidence>